<accession>A0A0F9P1N5</accession>
<comment type="caution">
    <text evidence="1">The sequence shown here is derived from an EMBL/GenBank/DDBJ whole genome shotgun (WGS) entry which is preliminary data.</text>
</comment>
<organism evidence="1">
    <name type="scientific">marine sediment metagenome</name>
    <dbReference type="NCBI Taxonomy" id="412755"/>
    <lineage>
        <taxon>unclassified sequences</taxon>
        <taxon>metagenomes</taxon>
        <taxon>ecological metagenomes</taxon>
    </lineage>
</organism>
<protein>
    <submittedName>
        <fullName evidence="1">Uncharacterized protein</fullName>
    </submittedName>
</protein>
<name>A0A0F9P1N5_9ZZZZ</name>
<dbReference type="SUPFAM" id="SSF51695">
    <property type="entry name" value="PLC-like phosphodiesterases"/>
    <property type="match status" value="1"/>
</dbReference>
<dbReference type="AlphaFoldDB" id="A0A0F9P1N5"/>
<proteinExistence type="predicted"/>
<dbReference type="GO" id="GO:0008081">
    <property type="term" value="F:phosphoric diester hydrolase activity"/>
    <property type="evidence" value="ECO:0007669"/>
    <property type="project" value="InterPro"/>
</dbReference>
<reference evidence="1" key="1">
    <citation type="journal article" date="2015" name="Nature">
        <title>Complex archaea that bridge the gap between prokaryotes and eukaryotes.</title>
        <authorList>
            <person name="Spang A."/>
            <person name="Saw J.H."/>
            <person name="Jorgensen S.L."/>
            <person name="Zaremba-Niedzwiedzka K."/>
            <person name="Martijn J."/>
            <person name="Lind A.E."/>
            <person name="van Eijk R."/>
            <person name="Schleper C."/>
            <person name="Guy L."/>
            <person name="Ettema T.J."/>
        </authorList>
    </citation>
    <scope>NUCLEOTIDE SEQUENCE</scope>
</reference>
<dbReference type="InterPro" id="IPR017946">
    <property type="entry name" value="PLC-like_Pdiesterase_TIM-brl"/>
</dbReference>
<dbReference type="EMBL" id="LAZR01002922">
    <property type="protein sequence ID" value="KKN23969.1"/>
    <property type="molecule type" value="Genomic_DNA"/>
</dbReference>
<evidence type="ECO:0000313" key="1">
    <source>
        <dbReference type="EMBL" id="KKN23969.1"/>
    </source>
</evidence>
<sequence length="298" mass="35622">MRSNRDRSMDENNLRWDIPYNRAFFKTSHNSFEKSIKNQLSFGLRGLEYDIHDDRIKEIEDFEVFHLRRSYDVALNLDGNPNDMLFSSWLQIINEWSIEQNSQHAPITLFLELKESLVDLNNKPDEIYGLQKLDEVIINSFSQHKLYSYKDFKKNDYKWPEIKDLAGRVVIVLTSYWGGYWASSEGGYETRLDYLTNSLKNKNGICFVAWTQEDRGSKVSFLKEKVNFWKCSIEYNGKKQNENVNLQRLTRIDFDKIIWGKHIKTYYKKNFKAGFRCNFPSTDYWKSEKYDKCFPWSI</sequence>
<dbReference type="GO" id="GO:0006629">
    <property type="term" value="P:lipid metabolic process"/>
    <property type="evidence" value="ECO:0007669"/>
    <property type="project" value="InterPro"/>
</dbReference>
<gene>
    <name evidence="1" type="ORF">LCGC14_0899670</name>
</gene>
<dbReference type="Gene3D" id="3.20.20.190">
    <property type="entry name" value="Phosphatidylinositol (PI) phosphodiesterase"/>
    <property type="match status" value="1"/>
</dbReference>